<gene>
    <name evidence="1" type="ORF">GUJ93_ZPchr0002g26468</name>
</gene>
<name>A0A8J5RJ83_ZIZPA</name>
<sequence length="85" mass="8920">MAPGLADGGAGLGGRWGGARRMEARRSELGLKRCGALTSVAKGSELGGRRSWATEFGRRRCGGWSLAYGGVGLGPRWRKARTSEA</sequence>
<organism evidence="1 2">
    <name type="scientific">Zizania palustris</name>
    <name type="common">Northern wild rice</name>
    <dbReference type="NCBI Taxonomy" id="103762"/>
    <lineage>
        <taxon>Eukaryota</taxon>
        <taxon>Viridiplantae</taxon>
        <taxon>Streptophyta</taxon>
        <taxon>Embryophyta</taxon>
        <taxon>Tracheophyta</taxon>
        <taxon>Spermatophyta</taxon>
        <taxon>Magnoliopsida</taxon>
        <taxon>Liliopsida</taxon>
        <taxon>Poales</taxon>
        <taxon>Poaceae</taxon>
        <taxon>BOP clade</taxon>
        <taxon>Oryzoideae</taxon>
        <taxon>Oryzeae</taxon>
        <taxon>Zizaniinae</taxon>
        <taxon>Zizania</taxon>
    </lineage>
</organism>
<dbReference type="Proteomes" id="UP000729402">
    <property type="component" value="Unassembled WGS sequence"/>
</dbReference>
<keyword evidence="2" id="KW-1185">Reference proteome</keyword>
<evidence type="ECO:0000313" key="1">
    <source>
        <dbReference type="EMBL" id="KAG8060695.1"/>
    </source>
</evidence>
<protein>
    <submittedName>
        <fullName evidence="1">Uncharacterized protein</fullName>
    </submittedName>
</protein>
<accession>A0A8J5RJ83</accession>
<reference evidence="1" key="1">
    <citation type="journal article" date="2021" name="bioRxiv">
        <title>Whole Genome Assembly and Annotation of Northern Wild Rice, Zizania palustris L., Supports a Whole Genome Duplication in the Zizania Genus.</title>
        <authorList>
            <person name="Haas M."/>
            <person name="Kono T."/>
            <person name="Macchietto M."/>
            <person name="Millas R."/>
            <person name="McGilp L."/>
            <person name="Shao M."/>
            <person name="Duquette J."/>
            <person name="Hirsch C.N."/>
            <person name="Kimball J."/>
        </authorList>
    </citation>
    <scope>NUCLEOTIDE SEQUENCE</scope>
    <source>
        <tissue evidence="1">Fresh leaf tissue</tissue>
    </source>
</reference>
<proteinExistence type="predicted"/>
<comment type="caution">
    <text evidence="1">The sequence shown here is derived from an EMBL/GenBank/DDBJ whole genome shotgun (WGS) entry which is preliminary data.</text>
</comment>
<dbReference type="AlphaFoldDB" id="A0A8J5RJ83"/>
<evidence type="ECO:0000313" key="2">
    <source>
        <dbReference type="Proteomes" id="UP000729402"/>
    </source>
</evidence>
<dbReference type="EMBL" id="JAAALK010000287">
    <property type="protein sequence ID" value="KAG8060695.1"/>
    <property type="molecule type" value="Genomic_DNA"/>
</dbReference>
<reference evidence="1" key="2">
    <citation type="submission" date="2021-02" db="EMBL/GenBank/DDBJ databases">
        <authorList>
            <person name="Kimball J.A."/>
            <person name="Haas M.W."/>
            <person name="Macchietto M."/>
            <person name="Kono T."/>
            <person name="Duquette J."/>
            <person name="Shao M."/>
        </authorList>
    </citation>
    <scope>NUCLEOTIDE SEQUENCE</scope>
    <source>
        <tissue evidence="1">Fresh leaf tissue</tissue>
    </source>
</reference>